<dbReference type="Pfam" id="PF04773">
    <property type="entry name" value="FecR"/>
    <property type="match status" value="1"/>
</dbReference>
<keyword evidence="5" id="KW-1185">Reference proteome</keyword>
<reference evidence="4 5" key="1">
    <citation type="submission" date="2020-05" db="EMBL/GenBank/DDBJ databases">
        <title>Mucilaginibacter mali sp. nov.</title>
        <authorList>
            <person name="Kim H.S."/>
            <person name="Lee K.C."/>
            <person name="Suh M.K."/>
            <person name="Kim J.-S."/>
            <person name="Han K.-I."/>
            <person name="Eom M.K."/>
            <person name="Shin Y.K."/>
            <person name="Lee J.-S."/>
        </authorList>
    </citation>
    <scope>NUCLEOTIDE SEQUENCE [LARGE SCALE GENOMIC DNA]</scope>
    <source>
        <strain evidence="4 5">G2-14</strain>
    </source>
</reference>
<accession>A0A7D4QD39</accession>
<evidence type="ECO:0000259" key="3">
    <source>
        <dbReference type="Pfam" id="PF16344"/>
    </source>
</evidence>
<dbReference type="Proteomes" id="UP000505355">
    <property type="component" value="Chromosome"/>
</dbReference>
<keyword evidence="1" id="KW-1133">Transmembrane helix</keyword>
<name>A0A7D4QD39_9SPHI</name>
<dbReference type="RefSeq" id="WP_173417450.1">
    <property type="nucleotide sequence ID" value="NZ_CP054139.1"/>
</dbReference>
<keyword evidence="1" id="KW-0472">Membrane</keyword>
<protein>
    <submittedName>
        <fullName evidence="4">FecR family protein</fullName>
    </submittedName>
</protein>
<organism evidence="4 5">
    <name type="scientific">Mucilaginibacter mali</name>
    <dbReference type="NCBI Taxonomy" id="2740462"/>
    <lineage>
        <taxon>Bacteria</taxon>
        <taxon>Pseudomonadati</taxon>
        <taxon>Bacteroidota</taxon>
        <taxon>Sphingobacteriia</taxon>
        <taxon>Sphingobacteriales</taxon>
        <taxon>Sphingobacteriaceae</taxon>
        <taxon>Mucilaginibacter</taxon>
    </lineage>
</organism>
<dbReference type="PANTHER" id="PTHR30273:SF2">
    <property type="entry name" value="PROTEIN FECR"/>
    <property type="match status" value="1"/>
</dbReference>
<feature type="domain" description="Protein FecR C-terminal" evidence="3">
    <location>
        <begin position="305"/>
        <end position="373"/>
    </location>
</feature>
<dbReference type="InterPro" id="IPR012373">
    <property type="entry name" value="Ferrdict_sens_TM"/>
</dbReference>
<dbReference type="GO" id="GO:0016989">
    <property type="term" value="F:sigma factor antagonist activity"/>
    <property type="evidence" value="ECO:0007669"/>
    <property type="project" value="TreeGrafter"/>
</dbReference>
<evidence type="ECO:0000313" key="4">
    <source>
        <dbReference type="EMBL" id="QKJ32805.1"/>
    </source>
</evidence>
<dbReference type="Pfam" id="PF16344">
    <property type="entry name" value="FecR_C"/>
    <property type="match status" value="1"/>
</dbReference>
<feature type="transmembrane region" description="Helical" evidence="1">
    <location>
        <begin position="76"/>
        <end position="97"/>
    </location>
</feature>
<evidence type="ECO:0000256" key="1">
    <source>
        <dbReference type="SAM" id="Phobius"/>
    </source>
</evidence>
<evidence type="ECO:0000259" key="2">
    <source>
        <dbReference type="Pfam" id="PF04773"/>
    </source>
</evidence>
<keyword evidence="1" id="KW-0812">Transmembrane</keyword>
<dbReference type="InterPro" id="IPR006860">
    <property type="entry name" value="FecR"/>
</dbReference>
<dbReference type="Gene3D" id="2.60.120.1440">
    <property type="match status" value="1"/>
</dbReference>
<dbReference type="Gene3D" id="3.55.50.30">
    <property type="match status" value="1"/>
</dbReference>
<evidence type="ECO:0000313" key="5">
    <source>
        <dbReference type="Proteomes" id="UP000505355"/>
    </source>
</evidence>
<dbReference type="AlphaFoldDB" id="A0A7D4QD39"/>
<proteinExistence type="predicted"/>
<feature type="domain" description="FecR protein" evidence="2">
    <location>
        <begin position="169"/>
        <end position="264"/>
    </location>
</feature>
<dbReference type="KEGG" id="mmab:HQ865_24630"/>
<sequence length="375" mass="41253">MSKKYNAEELLVKYAEGTCTDEELAMLENWYLQTPPISDKVTPEAVAAAKEDIWAKLPVHHNTQAKVIKLNPGLRILYKIAVAASVILILGVGYWLLKSPDSIQVAKNENPLVVPGSQKATLTLANGKQIAINRSKKGLVANTEGASIVKTGDGKIAYQAEETAVSWNTLSIPAGGYFAVTLSDGTRVWLNSRSSLKYPTRFTGNERNVILTGEGYFEVAHDKAHPFTVTTDKQKVEVLGTHFNINAYTDEDATTTTLLEGSVKVTNANSISKLLKPQQAATVAGNDILINNCNAENAIDWVSNDFVFANKDLDAIMRKISRWYDVDVSCPKRLEDLQFSGSISRTKNIQQVLEIMESTGMVKFKLEGRRVTVMQ</sequence>
<dbReference type="PANTHER" id="PTHR30273">
    <property type="entry name" value="PERIPLASMIC SIGNAL SENSOR AND SIGMA FACTOR ACTIVATOR FECR-RELATED"/>
    <property type="match status" value="1"/>
</dbReference>
<dbReference type="PIRSF" id="PIRSF018266">
    <property type="entry name" value="FecR"/>
    <property type="match status" value="1"/>
</dbReference>
<dbReference type="InterPro" id="IPR032508">
    <property type="entry name" value="FecR_C"/>
</dbReference>
<gene>
    <name evidence="4" type="ORF">HQ865_24630</name>
</gene>
<dbReference type="FunFam" id="2.60.120.1440:FF:000001">
    <property type="entry name" value="Putative anti-sigma factor"/>
    <property type="match status" value="1"/>
</dbReference>
<dbReference type="EMBL" id="CP054139">
    <property type="protein sequence ID" value="QKJ32805.1"/>
    <property type="molecule type" value="Genomic_DNA"/>
</dbReference>